<reference evidence="8 9" key="2">
    <citation type="journal article" date="2016" name="Genome Announc.">
        <title>Complete Genome Sequence of Algoriphagus sp. Strain M8-2, Isolated from a Brackish Lake.</title>
        <authorList>
            <person name="Muraguchi Y."/>
            <person name="Kushimoto K."/>
            <person name="Ohtsubo Y."/>
            <person name="Suzuki T."/>
            <person name="Dohra H."/>
            <person name="Kimbara K."/>
            <person name="Shintani M."/>
        </authorList>
    </citation>
    <scope>NUCLEOTIDE SEQUENCE [LARGE SCALE GENOMIC DNA]</scope>
    <source>
        <strain evidence="8 9">M8-2</strain>
    </source>
</reference>
<protein>
    <recommendedName>
        <fullName evidence="10">Transporter</fullName>
    </recommendedName>
</protein>
<keyword evidence="5" id="KW-0812">Transmembrane</keyword>
<evidence type="ECO:0000256" key="5">
    <source>
        <dbReference type="ARBA" id="ARBA00022692"/>
    </source>
</evidence>
<dbReference type="InterPro" id="IPR003423">
    <property type="entry name" value="OMP_efflux"/>
</dbReference>
<dbReference type="PATRIC" id="fig|1727163.4.peg.2404"/>
<dbReference type="Proteomes" id="UP000073816">
    <property type="component" value="Chromosome"/>
</dbReference>
<evidence type="ECO:0000313" key="8">
    <source>
        <dbReference type="EMBL" id="AMQ57061.1"/>
    </source>
</evidence>
<organism evidence="8 9">
    <name type="scientific">Algoriphagus sanaruensis</name>
    <dbReference type="NCBI Taxonomy" id="1727163"/>
    <lineage>
        <taxon>Bacteria</taxon>
        <taxon>Pseudomonadati</taxon>
        <taxon>Bacteroidota</taxon>
        <taxon>Cytophagia</taxon>
        <taxon>Cytophagales</taxon>
        <taxon>Cyclobacteriaceae</taxon>
        <taxon>Algoriphagus</taxon>
    </lineage>
</organism>
<dbReference type="GO" id="GO:0009279">
    <property type="term" value="C:cell outer membrane"/>
    <property type="evidence" value="ECO:0007669"/>
    <property type="project" value="UniProtKB-SubCell"/>
</dbReference>
<evidence type="ECO:0000256" key="7">
    <source>
        <dbReference type="ARBA" id="ARBA00023237"/>
    </source>
</evidence>
<comment type="subcellular location">
    <subcellularLocation>
        <location evidence="1">Cell outer membrane</location>
    </subcellularLocation>
</comment>
<keyword evidence="9" id="KW-1185">Reference proteome</keyword>
<dbReference type="PANTHER" id="PTHR30026:SF20">
    <property type="entry name" value="OUTER MEMBRANE PROTEIN TOLC"/>
    <property type="match status" value="1"/>
</dbReference>
<dbReference type="GO" id="GO:0015288">
    <property type="term" value="F:porin activity"/>
    <property type="evidence" value="ECO:0007669"/>
    <property type="project" value="TreeGrafter"/>
</dbReference>
<dbReference type="OrthoDB" id="367883at2"/>
<evidence type="ECO:0000256" key="4">
    <source>
        <dbReference type="ARBA" id="ARBA00022452"/>
    </source>
</evidence>
<evidence type="ECO:0000256" key="2">
    <source>
        <dbReference type="ARBA" id="ARBA00007613"/>
    </source>
</evidence>
<dbReference type="KEGG" id="alm:AO498_11495"/>
<reference evidence="9" key="1">
    <citation type="submission" date="2015-09" db="EMBL/GenBank/DDBJ databases">
        <title>Complete sequence of Algoriphagus sp. M8-2.</title>
        <authorList>
            <person name="Shintani M."/>
        </authorList>
    </citation>
    <scope>NUCLEOTIDE SEQUENCE [LARGE SCALE GENOMIC DNA]</scope>
    <source>
        <strain evidence="9">M8-2</strain>
    </source>
</reference>
<comment type="similarity">
    <text evidence="2">Belongs to the outer membrane factor (OMF) (TC 1.B.17) family.</text>
</comment>
<proteinExistence type="inferred from homology"/>
<dbReference type="STRING" id="1727163.AO498_11495"/>
<dbReference type="GO" id="GO:1990281">
    <property type="term" value="C:efflux pump complex"/>
    <property type="evidence" value="ECO:0007669"/>
    <property type="project" value="TreeGrafter"/>
</dbReference>
<keyword evidence="3" id="KW-0813">Transport</keyword>
<dbReference type="GO" id="GO:0015562">
    <property type="term" value="F:efflux transmembrane transporter activity"/>
    <property type="evidence" value="ECO:0007669"/>
    <property type="project" value="InterPro"/>
</dbReference>
<dbReference type="AlphaFoldDB" id="A0A142EPK6"/>
<evidence type="ECO:0008006" key="10">
    <source>
        <dbReference type="Google" id="ProtNLM"/>
    </source>
</evidence>
<dbReference type="InterPro" id="IPR051906">
    <property type="entry name" value="TolC-like"/>
</dbReference>
<keyword evidence="7" id="KW-0998">Cell outer membrane</keyword>
<keyword evidence="4" id="KW-1134">Transmembrane beta strand</keyword>
<name>A0A142EPK6_9BACT</name>
<dbReference type="SUPFAM" id="SSF56954">
    <property type="entry name" value="Outer membrane efflux proteins (OEP)"/>
    <property type="match status" value="1"/>
</dbReference>
<dbReference type="RefSeq" id="WP_067547631.1">
    <property type="nucleotide sequence ID" value="NZ_CP012836.1"/>
</dbReference>
<gene>
    <name evidence="8" type="ORF">AO498_11495</name>
</gene>
<sequence>MKNFLLILLGYFVLHPSTSYSQSVLDGYIEEGIKNNLVLKEKYLDLEKSLLDLKDAKSYFLPSLDFSTNYTLASGGRTIDIPIGNLLNPVYTTLNQLTGSNAFPQLENVSEQFLPDNFYDARFRVSMPLYNPDLIAQKQIRANQRLLSEYELSIYQANLIQDIKIAYFNYCMASTAVDVIESSKSLVEQNLKVNQSLQANGKALPASVLRAESEVETIEAMLIEAKNQQKNAANYFNFLLNRPMTTEIVKEDLDQSTLKLISEMEEVAIQGKPESLRVQTATLIQQTALKANQNFWIPKVNTFADLGSQAFDWRFNNQSRYLIWGLNLSVPIFQGNRNRTQIQRAQLGIQTLQNQQQLLDQKLELDLQLAKNEIITQKAALESATKKLSSATAYFRLVERGYREGVNSLIEFIDARNQLTTASLQKNLSTYKLLKANAQLERQLHTETPKP</sequence>
<evidence type="ECO:0000256" key="3">
    <source>
        <dbReference type="ARBA" id="ARBA00022448"/>
    </source>
</evidence>
<dbReference type="Gene3D" id="1.20.1600.10">
    <property type="entry name" value="Outer membrane efflux proteins (OEP)"/>
    <property type="match status" value="1"/>
</dbReference>
<evidence type="ECO:0000313" key="9">
    <source>
        <dbReference type="Proteomes" id="UP000073816"/>
    </source>
</evidence>
<accession>A0A142EPK6</accession>
<keyword evidence="6" id="KW-0472">Membrane</keyword>
<dbReference type="PANTHER" id="PTHR30026">
    <property type="entry name" value="OUTER MEMBRANE PROTEIN TOLC"/>
    <property type="match status" value="1"/>
</dbReference>
<evidence type="ECO:0000256" key="1">
    <source>
        <dbReference type="ARBA" id="ARBA00004442"/>
    </source>
</evidence>
<dbReference type="EMBL" id="CP012836">
    <property type="protein sequence ID" value="AMQ57061.1"/>
    <property type="molecule type" value="Genomic_DNA"/>
</dbReference>
<dbReference type="Pfam" id="PF02321">
    <property type="entry name" value="OEP"/>
    <property type="match status" value="1"/>
</dbReference>
<evidence type="ECO:0000256" key="6">
    <source>
        <dbReference type="ARBA" id="ARBA00023136"/>
    </source>
</evidence>